<gene>
    <name evidence="8" type="ORF">HP555_12620</name>
</gene>
<evidence type="ECO:0000256" key="2">
    <source>
        <dbReference type="ARBA" id="ARBA00022475"/>
    </source>
</evidence>
<dbReference type="NCBIfam" id="TIGR00361">
    <property type="entry name" value="ComEC_Rec2"/>
    <property type="match status" value="1"/>
</dbReference>
<dbReference type="InterPro" id="IPR004797">
    <property type="entry name" value="Competence_ComEC/Rec2"/>
</dbReference>
<proteinExistence type="predicted"/>
<accession>A0A7T6ARL4</accession>
<evidence type="ECO:0000256" key="5">
    <source>
        <dbReference type="ARBA" id="ARBA00023136"/>
    </source>
</evidence>
<organism evidence="8 9">
    <name type="scientific">Desulfobulbus oligotrophicus</name>
    <dbReference type="NCBI Taxonomy" id="1909699"/>
    <lineage>
        <taxon>Bacteria</taxon>
        <taxon>Pseudomonadati</taxon>
        <taxon>Thermodesulfobacteriota</taxon>
        <taxon>Desulfobulbia</taxon>
        <taxon>Desulfobulbales</taxon>
        <taxon>Desulfobulbaceae</taxon>
        <taxon>Desulfobulbus</taxon>
    </lineage>
</organism>
<dbReference type="GO" id="GO:0030420">
    <property type="term" value="P:establishment of competence for transformation"/>
    <property type="evidence" value="ECO:0007669"/>
    <property type="project" value="InterPro"/>
</dbReference>
<dbReference type="Proteomes" id="UP000596092">
    <property type="component" value="Chromosome"/>
</dbReference>
<dbReference type="AlphaFoldDB" id="A0A7T6ARL4"/>
<feature type="transmembrane region" description="Helical" evidence="6">
    <location>
        <begin position="270"/>
        <end position="295"/>
    </location>
</feature>
<dbReference type="InterPro" id="IPR052159">
    <property type="entry name" value="Competence_DNA_uptake"/>
</dbReference>
<feature type="transmembrane region" description="Helical" evidence="6">
    <location>
        <begin position="37"/>
        <end position="56"/>
    </location>
</feature>
<dbReference type="GO" id="GO:0005886">
    <property type="term" value="C:plasma membrane"/>
    <property type="evidence" value="ECO:0007669"/>
    <property type="project" value="UniProtKB-SubCell"/>
</dbReference>
<feature type="domain" description="Metallo-beta-lactamase" evidence="7">
    <location>
        <begin position="575"/>
        <end position="780"/>
    </location>
</feature>
<dbReference type="InterPro" id="IPR025405">
    <property type="entry name" value="DUF4131"/>
</dbReference>
<protein>
    <submittedName>
        <fullName evidence="8">DNA internalization-related competence protein ComEC/Rec2</fullName>
    </submittedName>
</protein>
<dbReference type="InterPro" id="IPR001279">
    <property type="entry name" value="Metallo-B-lactamas"/>
</dbReference>
<feature type="transmembrane region" description="Helical" evidence="6">
    <location>
        <begin position="536"/>
        <end position="559"/>
    </location>
</feature>
<dbReference type="PANTHER" id="PTHR30619">
    <property type="entry name" value="DNA INTERNALIZATION/COMPETENCE PROTEIN COMEC/REC2"/>
    <property type="match status" value="1"/>
</dbReference>
<feature type="transmembrane region" description="Helical" evidence="6">
    <location>
        <begin position="420"/>
        <end position="440"/>
    </location>
</feature>
<sequence length="834" mass="92310">MNRLARLCSDNLLISVVVCYMAGAGCAFWFNDFLSPLPVNVIAPALLIFCLLLALCIQSRFRFFIALPFFMVSGVLHTHGALQPVTDSHHIAQLVAQPAKVTLAGNIATMLETNNERTRFTLDCESVLFHSSDQDTAFQPVRGSVLLSIREEISSRYVPGTKVMVIATVDRVRNYQTPGAFDYRLQMASRGIHCSGWIGSQQEIIPLSGGRISGWQAIVYRLEEVRQNTANFLDQHLPSRVSGIYQALLIGSVANISPDTMEAFKANGCFHILSISGLHFSLLGFFCVGVFTFVLKRSTWLLVHTHVPTVALLLTAPILILYTFIAGFNIPTIRSLITALLVLYAVLLRRQQTLVHLIAAAALIVLAFNPLALFTPSFQLSFAAVLAINLIYPRLPLFAENPSDQATTAFMMTALRFVQSMFYVSIAATIGTLPFMLYHFNRVSVVGPIMNLLIEPLLCLWALPCGLLAVPLIPLVPDVAVWILEAGQPGIALALWLSEAIMRFPYTSLWTITPHLVEIVVFFGAAILWFRQGSTVVPRLAAMTLTFLLLGSFTSSLWLKEKDRPLSVSFLDVGQGSATLIQFPDGTNTLVDGGGSQSDLFNPGSSLIAPFLWGRRIWRVHDVIISHPHEDHYNGLPFIVERFSPTRLIVNGERGEEPAYTHLLQLAEQKGIPLHTANSGEVIRHSADVTFTCLGMNGLRGTGSRLSINNRSLVFRLQSGDHSYLFPADIELVAENILLRNRLQFDADILLAPHHGSKTSTGPAFLQAVNPKFIVVSASQRRYGRFPDSEHVRTWRQRDIQVLITGQDGTVECISDKKRLRVSTFGGKKYDFSK</sequence>
<evidence type="ECO:0000256" key="6">
    <source>
        <dbReference type="SAM" id="Phobius"/>
    </source>
</evidence>
<evidence type="ECO:0000256" key="3">
    <source>
        <dbReference type="ARBA" id="ARBA00022692"/>
    </source>
</evidence>
<keyword evidence="3 6" id="KW-0812">Transmembrane</keyword>
<evidence type="ECO:0000313" key="9">
    <source>
        <dbReference type="Proteomes" id="UP000596092"/>
    </source>
</evidence>
<name>A0A7T6ARL4_9BACT</name>
<dbReference type="CDD" id="cd07731">
    <property type="entry name" value="ComA-like_MBL-fold"/>
    <property type="match status" value="1"/>
</dbReference>
<dbReference type="Pfam" id="PF13567">
    <property type="entry name" value="DUF4131"/>
    <property type="match status" value="1"/>
</dbReference>
<evidence type="ECO:0000256" key="1">
    <source>
        <dbReference type="ARBA" id="ARBA00004651"/>
    </source>
</evidence>
<dbReference type="Gene3D" id="3.60.15.10">
    <property type="entry name" value="Ribonuclease Z/Hydroxyacylglutathione hydrolase-like"/>
    <property type="match status" value="1"/>
</dbReference>
<dbReference type="NCBIfam" id="TIGR00360">
    <property type="entry name" value="ComEC_N-term"/>
    <property type="match status" value="1"/>
</dbReference>
<dbReference type="InterPro" id="IPR036866">
    <property type="entry name" value="RibonucZ/Hydroxyglut_hydro"/>
</dbReference>
<dbReference type="InterPro" id="IPR004477">
    <property type="entry name" value="ComEC_N"/>
</dbReference>
<dbReference type="SMART" id="SM00849">
    <property type="entry name" value="Lactamase_B"/>
    <property type="match status" value="1"/>
</dbReference>
<dbReference type="PROSITE" id="PS51257">
    <property type="entry name" value="PROKAR_LIPOPROTEIN"/>
    <property type="match status" value="1"/>
</dbReference>
<dbReference type="RefSeq" id="WP_199262935.1">
    <property type="nucleotide sequence ID" value="NZ_CP054140.1"/>
</dbReference>
<evidence type="ECO:0000313" key="8">
    <source>
        <dbReference type="EMBL" id="QQG66652.1"/>
    </source>
</evidence>
<keyword evidence="4 6" id="KW-1133">Transmembrane helix</keyword>
<feature type="transmembrane region" description="Helical" evidence="6">
    <location>
        <begin position="307"/>
        <end position="325"/>
    </location>
</feature>
<evidence type="ECO:0000256" key="4">
    <source>
        <dbReference type="ARBA" id="ARBA00022989"/>
    </source>
</evidence>
<comment type="subcellular location">
    <subcellularLocation>
        <location evidence="1">Cell membrane</location>
        <topology evidence="1">Multi-pass membrane protein</topology>
    </subcellularLocation>
</comment>
<feature type="transmembrane region" description="Helical" evidence="6">
    <location>
        <begin position="509"/>
        <end position="530"/>
    </location>
</feature>
<keyword evidence="5 6" id="KW-0472">Membrane</keyword>
<dbReference type="Pfam" id="PF03772">
    <property type="entry name" value="Competence"/>
    <property type="match status" value="1"/>
</dbReference>
<keyword evidence="2" id="KW-1003">Cell membrane</keyword>
<feature type="transmembrane region" description="Helical" evidence="6">
    <location>
        <begin position="354"/>
        <end position="374"/>
    </location>
</feature>
<dbReference type="Pfam" id="PF00753">
    <property type="entry name" value="Lactamase_B"/>
    <property type="match status" value="1"/>
</dbReference>
<feature type="transmembrane region" description="Helical" evidence="6">
    <location>
        <begin position="452"/>
        <end position="473"/>
    </location>
</feature>
<dbReference type="InterPro" id="IPR035681">
    <property type="entry name" value="ComA-like_MBL"/>
</dbReference>
<dbReference type="PANTHER" id="PTHR30619:SF1">
    <property type="entry name" value="RECOMBINATION PROTEIN 2"/>
    <property type="match status" value="1"/>
</dbReference>
<feature type="transmembrane region" description="Helical" evidence="6">
    <location>
        <begin position="12"/>
        <end position="31"/>
    </location>
</feature>
<feature type="transmembrane region" description="Helical" evidence="6">
    <location>
        <begin position="479"/>
        <end position="497"/>
    </location>
</feature>
<evidence type="ECO:0000259" key="7">
    <source>
        <dbReference type="SMART" id="SM00849"/>
    </source>
</evidence>
<dbReference type="EMBL" id="CP054140">
    <property type="protein sequence ID" value="QQG66652.1"/>
    <property type="molecule type" value="Genomic_DNA"/>
</dbReference>
<reference evidence="8 9" key="1">
    <citation type="submission" date="2020-05" db="EMBL/GenBank/DDBJ databases">
        <title>Complete genome of Desulfobulbus oligotrophicus.</title>
        <authorList>
            <person name="Podar M."/>
        </authorList>
    </citation>
    <scope>NUCLEOTIDE SEQUENCE [LARGE SCALE GENOMIC DNA]</scope>
    <source>
        <strain evidence="8 9">Prop6</strain>
    </source>
</reference>
<dbReference type="KEGG" id="dog:HP555_12620"/>
<dbReference type="SUPFAM" id="SSF56281">
    <property type="entry name" value="Metallo-hydrolase/oxidoreductase"/>
    <property type="match status" value="1"/>
</dbReference>
<keyword evidence="9" id="KW-1185">Reference proteome</keyword>